<dbReference type="InterPro" id="IPR004773">
    <property type="entry name" value="K/Na_transp_Trk1/HKT1"/>
</dbReference>
<dbReference type="PIRSF" id="PIRSF002450">
    <property type="entry name" value="K+_transpter_TRK"/>
    <property type="match status" value="1"/>
</dbReference>
<dbReference type="GO" id="GO:0005886">
    <property type="term" value="C:plasma membrane"/>
    <property type="evidence" value="ECO:0007669"/>
    <property type="project" value="InterPro"/>
</dbReference>
<feature type="transmembrane region" description="Helical" evidence="11">
    <location>
        <begin position="477"/>
        <end position="499"/>
    </location>
</feature>
<feature type="transmembrane region" description="Helical" evidence="11">
    <location>
        <begin position="330"/>
        <end position="352"/>
    </location>
</feature>
<feature type="region of interest" description="Disordered" evidence="10">
    <location>
        <begin position="89"/>
        <end position="117"/>
    </location>
</feature>
<keyword evidence="7 11" id="KW-1133">Transmembrane helix</keyword>
<feature type="region of interest" description="Disordered" evidence="10">
    <location>
        <begin position="549"/>
        <end position="589"/>
    </location>
</feature>
<keyword evidence="5 11" id="KW-0812">Transmembrane</keyword>
<evidence type="ECO:0000256" key="11">
    <source>
        <dbReference type="SAM" id="Phobius"/>
    </source>
</evidence>
<keyword evidence="8" id="KW-0406">Ion transport</keyword>
<evidence type="ECO:0008006" key="14">
    <source>
        <dbReference type="Google" id="ProtNLM"/>
    </source>
</evidence>
<reference evidence="12" key="2">
    <citation type="submission" date="2020-01" db="EMBL/GenBank/DDBJ databases">
        <authorList>
            <person name="Perkins V."/>
            <person name="Lessard M.-H."/>
            <person name="Dugat-Bony E."/>
            <person name="Frenette M."/>
            <person name="Labrie S."/>
        </authorList>
    </citation>
    <scope>NUCLEOTIDE SEQUENCE</scope>
    <source>
        <strain evidence="12">LMA-70</strain>
    </source>
</reference>
<name>A0A9P5G5Z2_GEOCN</name>
<evidence type="ECO:0000256" key="9">
    <source>
        <dbReference type="ARBA" id="ARBA00023136"/>
    </source>
</evidence>
<evidence type="ECO:0000256" key="2">
    <source>
        <dbReference type="ARBA" id="ARBA00009137"/>
    </source>
</evidence>
<dbReference type="Proteomes" id="UP000750522">
    <property type="component" value="Unassembled WGS sequence"/>
</dbReference>
<keyword evidence="9 11" id="KW-0472">Membrane</keyword>
<comment type="subcellular location">
    <subcellularLocation>
        <location evidence="1">Membrane</location>
        <topology evidence="1">Multi-pass membrane protein</topology>
    </subcellularLocation>
</comment>
<feature type="compositionally biased region" description="Polar residues" evidence="10">
    <location>
        <begin position="53"/>
        <end position="62"/>
    </location>
</feature>
<feature type="transmembrane region" description="Helical" evidence="11">
    <location>
        <begin position="448"/>
        <end position="465"/>
    </location>
</feature>
<evidence type="ECO:0000313" key="13">
    <source>
        <dbReference type="Proteomes" id="UP000750522"/>
    </source>
</evidence>
<sequence>MAMSITMMEQQNLSKRKNSYTDGPALVIKGPLDDSSTDDGGYDSNEERDKSSDATTGSSDMGSTPKPYTQEKKIPTFDDELNELDKLHRAKTNVASPKKEKPTLGGRSYTSDGVRGANRSFKRTSSFNKILNEKRAMGNDNRQMTNESEGAPLQNVMSSNYVSFEPTIGGNSVFVDLTDAQREELGGVEYCALKLLSKILVAYFVGFHLINAMMLMGWALGTESYKYVYHKAGTNAVWWGFFTAESSFNDVGFTVTANSMNSFIDARYPLLVCSFFIVIGNTGFPCMLRLIIWISFKLTPKFGRTHESLGFLLDHPRRCFTLLFPSQATWWLFAILVVFNTVDMILFICLDLNSPVVEDLSTPIKVLAGLFQAFCTRTAGFSVIDLSQVHVAVQVSYMVMMYVSVLPLALSIRRTNVYEEQSLGVYFNPDHVDPEAPSLIATHIRKQLSFDLWFIFLGLFIITIAEGNRLGPGDEDFNTFAVLFEIVSAYGTVGMSLGYPGTNTSFSAQFTKLSKLVIIALLYRGRHRGLPYGLDRAIILPSDRLDRSDSAQEHRIRRATEVPPEPDQSATATGVSIDPSPHSHLHLRQ</sequence>
<dbReference type="AlphaFoldDB" id="A0A9P5G5Z2"/>
<feature type="compositionally biased region" description="Basic and acidic residues" evidence="10">
    <location>
        <begin position="549"/>
        <end position="560"/>
    </location>
</feature>
<feature type="compositionally biased region" description="Acidic residues" evidence="10">
    <location>
        <begin position="35"/>
        <end position="44"/>
    </location>
</feature>
<evidence type="ECO:0000256" key="5">
    <source>
        <dbReference type="ARBA" id="ARBA00022692"/>
    </source>
</evidence>
<feature type="transmembrane region" description="Helical" evidence="11">
    <location>
        <begin position="270"/>
        <end position="296"/>
    </location>
</feature>
<dbReference type="InterPro" id="IPR051143">
    <property type="entry name" value="TrkH_K-transport"/>
</dbReference>
<evidence type="ECO:0000256" key="10">
    <source>
        <dbReference type="SAM" id="MobiDB-lite"/>
    </source>
</evidence>
<comment type="similarity">
    <text evidence="2">Belongs to the TrkH potassium transport family.</text>
</comment>
<evidence type="ECO:0000256" key="7">
    <source>
        <dbReference type="ARBA" id="ARBA00022989"/>
    </source>
</evidence>
<dbReference type="EMBL" id="QQZK01000042">
    <property type="protein sequence ID" value="KAF5100900.1"/>
    <property type="molecule type" value="Genomic_DNA"/>
</dbReference>
<dbReference type="GO" id="GO:0140107">
    <property type="term" value="F:high-affinity potassium ion transmembrane transporter activity"/>
    <property type="evidence" value="ECO:0007669"/>
    <property type="project" value="TreeGrafter"/>
</dbReference>
<keyword evidence="4" id="KW-0633">Potassium transport</keyword>
<evidence type="ECO:0000256" key="8">
    <source>
        <dbReference type="ARBA" id="ARBA00023065"/>
    </source>
</evidence>
<dbReference type="InterPro" id="IPR003445">
    <property type="entry name" value="Cat_transpt"/>
</dbReference>
<feature type="transmembrane region" description="Helical" evidence="11">
    <location>
        <begin position="390"/>
        <end position="410"/>
    </location>
</feature>
<dbReference type="GO" id="GO:0030007">
    <property type="term" value="P:intracellular potassium ion homeostasis"/>
    <property type="evidence" value="ECO:0007669"/>
    <property type="project" value="InterPro"/>
</dbReference>
<comment type="caution">
    <text evidence="12">The sequence shown here is derived from an EMBL/GenBank/DDBJ whole genome shotgun (WGS) entry which is preliminary data.</text>
</comment>
<reference evidence="12" key="1">
    <citation type="journal article" date="2020" name="Front. Microbiol.">
        <title>Phenotypic and Genetic Characterization of the Cheese Ripening Yeast Geotrichum candidum.</title>
        <authorList>
            <person name="Perkins V."/>
            <person name="Vignola S."/>
            <person name="Lessard M.H."/>
            <person name="Plante P.L."/>
            <person name="Corbeil J."/>
            <person name="Dugat-Bony E."/>
            <person name="Frenette M."/>
            <person name="Labrie S."/>
        </authorList>
    </citation>
    <scope>NUCLEOTIDE SEQUENCE</scope>
    <source>
        <strain evidence="12">LMA-70</strain>
    </source>
</reference>
<evidence type="ECO:0000256" key="1">
    <source>
        <dbReference type="ARBA" id="ARBA00004141"/>
    </source>
</evidence>
<evidence type="ECO:0000256" key="6">
    <source>
        <dbReference type="ARBA" id="ARBA00022958"/>
    </source>
</evidence>
<proteinExistence type="inferred from homology"/>
<accession>A0A9P5G5Z2</accession>
<dbReference type="GO" id="GO:1990573">
    <property type="term" value="P:potassium ion import across plasma membrane"/>
    <property type="evidence" value="ECO:0007669"/>
    <property type="project" value="TreeGrafter"/>
</dbReference>
<dbReference type="NCBIfam" id="TIGR00934">
    <property type="entry name" value="2a38euk"/>
    <property type="match status" value="1"/>
</dbReference>
<dbReference type="PANTHER" id="PTHR31064:SF30">
    <property type="entry name" value="HIGH-AFFINITY POTASSIUM TRANSPORT PROTEIN-RELATED"/>
    <property type="match status" value="1"/>
</dbReference>
<feature type="region of interest" description="Disordered" evidence="10">
    <location>
        <begin position="1"/>
        <end position="73"/>
    </location>
</feature>
<dbReference type="Pfam" id="PF02386">
    <property type="entry name" value="TrkH"/>
    <property type="match status" value="1"/>
</dbReference>
<gene>
    <name evidence="12" type="ORF">DV451_002375</name>
</gene>
<feature type="transmembrane region" description="Helical" evidence="11">
    <location>
        <begin position="200"/>
        <end position="221"/>
    </location>
</feature>
<evidence type="ECO:0000256" key="3">
    <source>
        <dbReference type="ARBA" id="ARBA00022448"/>
    </source>
</evidence>
<keyword evidence="3" id="KW-0813">Transport</keyword>
<dbReference type="PANTHER" id="PTHR31064">
    <property type="entry name" value="POTASSIUM TRANSPORT PROTEIN DDB_G0292412-RELATED"/>
    <property type="match status" value="1"/>
</dbReference>
<dbReference type="InterPro" id="IPR015958">
    <property type="entry name" value="Trk1_fungi"/>
</dbReference>
<keyword evidence="6" id="KW-0630">Potassium</keyword>
<organism evidence="12 13">
    <name type="scientific">Geotrichum candidum</name>
    <name type="common">Oospora lactis</name>
    <name type="synonym">Dipodascus geotrichum</name>
    <dbReference type="NCBI Taxonomy" id="1173061"/>
    <lineage>
        <taxon>Eukaryota</taxon>
        <taxon>Fungi</taxon>
        <taxon>Dikarya</taxon>
        <taxon>Ascomycota</taxon>
        <taxon>Saccharomycotina</taxon>
        <taxon>Dipodascomycetes</taxon>
        <taxon>Dipodascales</taxon>
        <taxon>Dipodascaceae</taxon>
        <taxon>Geotrichum</taxon>
    </lineage>
</organism>
<evidence type="ECO:0000313" key="12">
    <source>
        <dbReference type="EMBL" id="KAF5100900.1"/>
    </source>
</evidence>
<protein>
    <recommendedName>
        <fullName evidence="14">Potassium transport protein</fullName>
    </recommendedName>
</protein>
<evidence type="ECO:0000256" key="4">
    <source>
        <dbReference type="ARBA" id="ARBA00022538"/>
    </source>
</evidence>